<comment type="caution">
    <text evidence="1">The sequence shown here is derived from an EMBL/GenBank/DDBJ whole genome shotgun (WGS) entry which is preliminary data.</text>
</comment>
<dbReference type="EMBL" id="CANHGI010000005">
    <property type="protein sequence ID" value="CAI5453396.1"/>
    <property type="molecule type" value="Genomic_DNA"/>
</dbReference>
<proteinExistence type="predicted"/>
<accession>A0A9P1IYG4</accession>
<organism evidence="1 2">
    <name type="scientific">Caenorhabditis angaria</name>
    <dbReference type="NCBI Taxonomy" id="860376"/>
    <lineage>
        <taxon>Eukaryota</taxon>
        <taxon>Metazoa</taxon>
        <taxon>Ecdysozoa</taxon>
        <taxon>Nematoda</taxon>
        <taxon>Chromadorea</taxon>
        <taxon>Rhabditida</taxon>
        <taxon>Rhabditina</taxon>
        <taxon>Rhabditomorpha</taxon>
        <taxon>Rhabditoidea</taxon>
        <taxon>Rhabditidae</taxon>
        <taxon>Peloderinae</taxon>
        <taxon>Caenorhabditis</taxon>
    </lineage>
</organism>
<gene>
    <name evidence="1" type="ORF">CAMP_LOCUS16033</name>
</gene>
<dbReference type="AlphaFoldDB" id="A0A9P1IYG4"/>
<protein>
    <submittedName>
        <fullName evidence="1">Uncharacterized protein</fullName>
    </submittedName>
</protein>
<dbReference type="Proteomes" id="UP001152747">
    <property type="component" value="Unassembled WGS sequence"/>
</dbReference>
<name>A0A9P1IYG4_9PELO</name>
<evidence type="ECO:0000313" key="2">
    <source>
        <dbReference type="Proteomes" id="UP001152747"/>
    </source>
</evidence>
<sequence length="87" mass="10256">MERGTGKLRECAEEQKNRYQAAYDIWRKKDFRQNQPDLRQFRRKSTGFHRYVQQKLQEQTLPGSGLTATTSGISPLFRSKFAFLIIT</sequence>
<reference evidence="1" key="1">
    <citation type="submission" date="2022-11" db="EMBL/GenBank/DDBJ databases">
        <authorList>
            <person name="Kikuchi T."/>
        </authorList>
    </citation>
    <scope>NUCLEOTIDE SEQUENCE</scope>
    <source>
        <strain evidence="1">PS1010</strain>
    </source>
</reference>
<keyword evidence="2" id="KW-1185">Reference proteome</keyword>
<evidence type="ECO:0000313" key="1">
    <source>
        <dbReference type="EMBL" id="CAI5453396.1"/>
    </source>
</evidence>